<dbReference type="Gene3D" id="2.60.40.150">
    <property type="entry name" value="C2 domain"/>
    <property type="match status" value="2"/>
</dbReference>
<feature type="domain" description="C2" evidence="4">
    <location>
        <begin position="473"/>
        <end position="596"/>
    </location>
</feature>
<evidence type="ECO:0000256" key="1">
    <source>
        <dbReference type="ARBA" id="ARBA00022737"/>
    </source>
</evidence>
<keyword evidence="3" id="KW-1133">Transmembrane helix</keyword>
<dbReference type="SMART" id="SM00239">
    <property type="entry name" value="C2"/>
    <property type="match status" value="2"/>
</dbReference>
<dbReference type="PRINTS" id="PR00399">
    <property type="entry name" value="SYNAPTOTAGMN"/>
</dbReference>
<feature type="domain" description="C2" evidence="4">
    <location>
        <begin position="341"/>
        <end position="463"/>
    </location>
</feature>
<feature type="region of interest" description="Disordered" evidence="2">
    <location>
        <begin position="235"/>
        <end position="317"/>
    </location>
</feature>
<protein>
    <recommendedName>
        <fullName evidence="4">C2 domain-containing protein</fullName>
    </recommendedName>
</protein>
<feature type="region of interest" description="Disordered" evidence="2">
    <location>
        <begin position="85"/>
        <end position="105"/>
    </location>
</feature>
<evidence type="ECO:0000313" key="5">
    <source>
        <dbReference type="EMBL" id="CAH3014369.1"/>
    </source>
</evidence>
<keyword evidence="6" id="KW-1185">Reference proteome</keyword>
<feature type="compositionally biased region" description="Basic and acidic residues" evidence="2">
    <location>
        <begin position="196"/>
        <end position="206"/>
    </location>
</feature>
<proteinExistence type="predicted"/>
<reference evidence="5 6" key="1">
    <citation type="submission" date="2022-05" db="EMBL/GenBank/DDBJ databases">
        <authorList>
            <consortium name="Genoscope - CEA"/>
            <person name="William W."/>
        </authorList>
    </citation>
    <scope>NUCLEOTIDE SEQUENCE [LARGE SCALE GENOMIC DNA]</scope>
</reference>
<dbReference type="PROSITE" id="PS50004">
    <property type="entry name" value="C2"/>
    <property type="match status" value="2"/>
</dbReference>
<feature type="region of interest" description="Disordered" evidence="2">
    <location>
        <begin position="182"/>
        <end position="216"/>
    </location>
</feature>
<dbReference type="PANTHER" id="PTHR10024:SF344">
    <property type="entry name" value="SYNAPTOTAGMIN-7"/>
    <property type="match status" value="1"/>
</dbReference>
<evidence type="ECO:0000256" key="3">
    <source>
        <dbReference type="SAM" id="Phobius"/>
    </source>
</evidence>
<dbReference type="InterPro" id="IPR035892">
    <property type="entry name" value="C2_domain_sf"/>
</dbReference>
<dbReference type="InterPro" id="IPR001565">
    <property type="entry name" value="Synaptotagmin"/>
</dbReference>
<dbReference type="CDD" id="cd00276">
    <property type="entry name" value="C2B_Synaptotagmin"/>
    <property type="match status" value="1"/>
</dbReference>
<dbReference type="PANTHER" id="PTHR10024">
    <property type="entry name" value="SYNAPTOTAGMIN"/>
    <property type="match status" value="1"/>
</dbReference>
<dbReference type="Proteomes" id="UP001159427">
    <property type="component" value="Unassembled WGS sequence"/>
</dbReference>
<dbReference type="InterPro" id="IPR000008">
    <property type="entry name" value="C2_dom"/>
</dbReference>
<organism evidence="5 6">
    <name type="scientific">Porites evermanni</name>
    <dbReference type="NCBI Taxonomy" id="104178"/>
    <lineage>
        <taxon>Eukaryota</taxon>
        <taxon>Metazoa</taxon>
        <taxon>Cnidaria</taxon>
        <taxon>Anthozoa</taxon>
        <taxon>Hexacorallia</taxon>
        <taxon>Scleractinia</taxon>
        <taxon>Fungiina</taxon>
        <taxon>Poritidae</taxon>
        <taxon>Porites</taxon>
    </lineage>
</organism>
<gene>
    <name evidence="5" type="ORF">PEVE_00043600</name>
</gene>
<keyword evidence="3" id="KW-0812">Transmembrane</keyword>
<accession>A0ABN8LBB6</accession>
<keyword evidence="1" id="KW-0677">Repeat</keyword>
<dbReference type="Pfam" id="PF00168">
    <property type="entry name" value="C2"/>
    <property type="match status" value="2"/>
</dbReference>
<evidence type="ECO:0000313" key="6">
    <source>
        <dbReference type="Proteomes" id="UP001159427"/>
    </source>
</evidence>
<feature type="compositionally biased region" description="Polar residues" evidence="2">
    <location>
        <begin position="124"/>
        <end position="135"/>
    </location>
</feature>
<feature type="compositionally biased region" description="Low complexity" evidence="2">
    <location>
        <begin position="182"/>
        <end position="194"/>
    </location>
</feature>
<evidence type="ECO:0000256" key="2">
    <source>
        <dbReference type="SAM" id="MobiDB-lite"/>
    </source>
</evidence>
<keyword evidence="3" id="KW-0472">Membrane</keyword>
<dbReference type="SUPFAM" id="SSF49562">
    <property type="entry name" value="C2 domain (Calcium/lipid-binding domain, CaLB)"/>
    <property type="match status" value="2"/>
</dbReference>
<evidence type="ECO:0000259" key="4">
    <source>
        <dbReference type="PROSITE" id="PS50004"/>
    </source>
</evidence>
<feature type="region of interest" description="Disordered" evidence="2">
    <location>
        <begin position="117"/>
        <end position="162"/>
    </location>
</feature>
<comment type="caution">
    <text evidence="5">The sequence shown here is derived from an EMBL/GenBank/DDBJ whole genome shotgun (WGS) entry which is preliminary data.</text>
</comment>
<feature type="transmembrane region" description="Helical" evidence="3">
    <location>
        <begin position="51"/>
        <end position="74"/>
    </location>
</feature>
<name>A0ABN8LBB6_9CNID</name>
<feature type="compositionally biased region" description="Low complexity" evidence="2">
    <location>
        <begin position="207"/>
        <end position="216"/>
    </location>
</feature>
<dbReference type="EMBL" id="CALNXI010000009">
    <property type="protein sequence ID" value="CAH3014369.1"/>
    <property type="molecule type" value="Genomic_DNA"/>
</dbReference>
<sequence>MMGRTSLPVHEQGENGCHVDVVVRRSDRTSHYTSTLSSSTRLLMTTEMNNSVVLAAGLATGIPVVVLVSIYMVYCCCRRKQEDRSQEPRLWRRDRHSSHDPYIPPFVPRIVQKFVQHSHHGKRNSSSATSAQTSPLEEKSFFSEDSGSYRTAPDDGGLSEKRHSLGSFEALNVPTVRRSSLLQLSTSSGESSESIYEQRKGSDVKSPKNFPKSSSKSFEFVRPIPVKPLITITRVESRDDMSSKTAVSDVEPSGQSHSDSQVLPVRKAPKPSRSLDNVSVPGRSSQERKGSTDRSLAPRRKGSTGVSSEEKSRQASLGKISVNIPSQVIHKETKRRSCQSGLGRLNVSLQYKQTTCDLFVKILQARELPPKDLRNNTSCPYIRVYALPTRRHNHRTTVIEKNLNPIWNELFIISGLTLSEVRQLALHFLVIHHQPVSRNVVIGEVMLTLGGMDLTGDEVNVWRELRPHQFQNILGELHISVCHQPLSSKLSVTVLEARNLPKISSLNIGDPYVKVELYSASHRVAKKKTRVKKKTVNPKFAQTFTFDLGGKMSLDHMTLMFTVLVQDSSGCHERIGQVVLSTAAAAGDGPEFDHWSQVVCNPHCPIDQWHMIHE</sequence>